<keyword evidence="3" id="KW-1185">Reference proteome</keyword>
<feature type="chain" id="PRO_5043028182" evidence="1">
    <location>
        <begin position="22"/>
        <end position="172"/>
    </location>
</feature>
<evidence type="ECO:0000313" key="3">
    <source>
        <dbReference type="Proteomes" id="UP001367508"/>
    </source>
</evidence>
<proteinExistence type="predicted"/>
<feature type="signal peptide" evidence="1">
    <location>
        <begin position="1"/>
        <end position="21"/>
    </location>
</feature>
<gene>
    <name evidence="2" type="ORF">VNO77_40039</name>
</gene>
<sequence length="172" mass="19054">MHAHAPESRCLCLILLHGVLRLSLILPKLLEDKEEFDAVTDVLYSGSLVKNTMFYQCGARFCERELFSKDNSWLPGCLFWVSISRDRLSDLGLVMSLHDGLVKNNSLVCVIDLFTNGESGSTHYQSFVEHGIAVKGVIGDGREILVQTSIEFPCPCNKNHLGETSDIIGAII</sequence>
<name>A0AAN9JZQ4_CANGL</name>
<accession>A0AAN9JZQ4</accession>
<dbReference type="EMBL" id="JAYMYQ010000010">
    <property type="protein sequence ID" value="KAK7307201.1"/>
    <property type="molecule type" value="Genomic_DNA"/>
</dbReference>
<dbReference type="AlphaFoldDB" id="A0AAN9JZQ4"/>
<comment type="caution">
    <text evidence="2">The sequence shown here is derived from an EMBL/GenBank/DDBJ whole genome shotgun (WGS) entry which is preliminary data.</text>
</comment>
<protein>
    <submittedName>
        <fullName evidence="2">Uncharacterized protein</fullName>
    </submittedName>
</protein>
<keyword evidence="1" id="KW-0732">Signal</keyword>
<evidence type="ECO:0000256" key="1">
    <source>
        <dbReference type="SAM" id="SignalP"/>
    </source>
</evidence>
<reference evidence="2 3" key="1">
    <citation type="submission" date="2024-01" db="EMBL/GenBank/DDBJ databases">
        <title>The genomes of 5 underutilized Papilionoideae crops provide insights into root nodulation and disease resistanc.</title>
        <authorList>
            <person name="Jiang F."/>
        </authorList>
    </citation>
    <scope>NUCLEOTIDE SEQUENCE [LARGE SCALE GENOMIC DNA]</scope>
    <source>
        <strain evidence="2">LVBAO_FW01</strain>
        <tissue evidence="2">Leaves</tissue>
    </source>
</reference>
<dbReference type="Proteomes" id="UP001367508">
    <property type="component" value="Unassembled WGS sequence"/>
</dbReference>
<organism evidence="2 3">
    <name type="scientific">Canavalia gladiata</name>
    <name type="common">Sword bean</name>
    <name type="synonym">Dolichos gladiatus</name>
    <dbReference type="NCBI Taxonomy" id="3824"/>
    <lineage>
        <taxon>Eukaryota</taxon>
        <taxon>Viridiplantae</taxon>
        <taxon>Streptophyta</taxon>
        <taxon>Embryophyta</taxon>
        <taxon>Tracheophyta</taxon>
        <taxon>Spermatophyta</taxon>
        <taxon>Magnoliopsida</taxon>
        <taxon>eudicotyledons</taxon>
        <taxon>Gunneridae</taxon>
        <taxon>Pentapetalae</taxon>
        <taxon>rosids</taxon>
        <taxon>fabids</taxon>
        <taxon>Fabales</taxon>
        <taxon>Fabaceae</taxon>
        <taxon>Papilionoideae</taxon>
        <taxon>50 kb inversion clade</taxon>
        <taxon>NPAAA clade</taxon>
        <taxon>indigoferoid/millettioid clade</taxon>
        <taxon>Phaseoleae</taxon>
        <taxon>Canavalia</taxon>
    </lineage>
</organism>
<evidence type="ECO:0000313" key="2">
    <source>
        <dbReference type="EMBL" id="KAK7307201.1"/>
    </source>
</evidence>